<gene>
    <name evidence="1" type="ORF">H8D96_08095</name>
</gene>
<evidence type="ECO:0000313" key="2">
    <source>
        <dbReference type="Proteomes" id="UP000605201"/>
    </source>
</evidence>
<dbReference type="AlphaFoldDB" id="A0A8J6P093"/>
<accession>A0A8J6P093</accession>
<proteinExistence type="predicted"/>
<organism evidence="1 2">
    <name type="scientific">Candidatus Desulfatibia vada</name>
    <dbReference type="NCBI Taxonomy" id="2841696"/>
    <lineage>
        <taxon>Bacteria</taxon>
        <taxon>Pseudomonadati</taxon>
        <taxon>Thermodesulfobacteriota</taxon>
        <taxon>Desulfobacteria</taxon>
        <taxon>Desulfobacterales</taxon>
        <taxon>Desulfobacterales incertae sedis</taxon>
        <taxon>Candidatus Desulfatibia</taxon>
    </lineage>
</organism>
<reference evidence="1 2" key="1">
    <citation type="submission" date="2020-08" db="EMBL/GenBank/DDBJ databases">
        <title>Bridging the membrane lipid divide: bacteria of the FCB group superphylum have the potential to synthesize archaeal ether lipids.</title>
        <authorList>
            <person name="Villanueva L."/>
            <person name="Von Meijenfeldt F.A.B."/>
            <person name="Westbye A.B."/>
            <person name="Yadav S."/>
            <person name="Hopmans E.C."/>
            <person name="Dutilh B.E."/>
            <person name="Sinninghe Damste J.S."/>
        </authorList>
    </citation>
    <scope>NUCLEOTIDE SEQUENCE [LARGE SCALE GENOMIC DNA]</scope>
    <source>
        <strain evidence="1">NIOZ-UU17</strain>
    </source>
</reference>
<protein>
    <submittedName>
        <fullName evidence="1">Uncharacterized protein</fullName>
    </submittedName>
</protein>
<dbReference type="Proteomes" id="UP000605201">
    <property type="component" value="Unassembled WGS sequence"/>
</dbReference>
<sequence>MNKNTASSVKITSAKYRKYFSIVLQEEDFACFEFNLKSAIADSAAAARRRA</sequence>
<dbReference type="EMBL" id="JACNIG010000186">
    <property type="protein sequence ID" value="MBC8431868.1"/>
    <property type="molecule type" value="Genomic_DNA"/>
</dbReference>
<evidence type="ECO:0000313" key="1">
    <source>
        <dbReference type="EMBL" id="MBC8431868.1"/>
    </source>
</evidence>
<comment type="caution">
    <text evidence="1">The sequence shown here is derived from an EMBL/GenBank/DDBJ whole genome shotgun (WGS) entry which is preliminary data.</text>
</comment>
<name>A0A8J6P093_9BACT</name>